<evidence type="ECO:0000256" key="4">
    <source>
        <dbReference type="PROSITE-ProRule" id="PRU00221"/>
    </source>
</evidence>
<dbReference type="Pfam" id="PF00400">
    <property type="entry name" value="WD40"/>
    <property type="match status" value="3"/>
</dbReference>
<gene>
    <name evidence="5" type="primary">WDY</name>
    <name evidence="5" type="ORF">EVAR_46088_1</name>
</gene>
<dbReference type="PROSITE" id="PS00678">
    <property type="entry name" value="WD_REPEATS_1"/>
    <property type="match status" value="1"/>
</dbReference>
<sequence length="700" mass="78447">MYLEIIAEDDASRVYSLSRDRVIKVWDVHAQTCVQTYIDIPSSVGERAPLSCAYNPHSRELVVGAIDVAVLSLDERLDTRHTDGSTHSRAVSCVLYNPLFKIIITCGLDSNIMNWDPATGDRNVIVLKAHTCPRHGELVPVEITAACFDPGYLLLLTGARDGSVQVWNFNTGVRLRRMNIEHMCEVTNVFWVEGRILAIGWNRHITEFEDTSMATTGKAWETRHTDDVLASAFRPPLSLVTSSYNSEMVMWKLETGQAYRRYSCVKPTERIKMSYGKRAVQRADAAAGAGGKQSSRGRKQTIKKTTGHTLSCLRWITIEMAFHAVPLELCLHHFLSYSTGSAILEIDRTGGAARVNVIEPSEAILKAQARKENPVTEKTKPGGMREVAVHSMTFLQTRPFHSQVGSLMVGLENGKIQCWSDHPAGGYKGSFQAVHSPGDYVSAMTTDGADQFLFCGTAIGYIKVWLMTNYFRGEEVHVNMPALRLEFPFTWRDRVVGRAKRSVRGQRLPVLLNSYRAHTRRITSLAYVQDKKLLFSGSTDYSVRVWRLSGEYVQTLGGLWVGPPDELHFPPDVNKIISSTTLKVFRHGEVSRFTPGLPDPNAGDELRGVTEEELMTLTTGVRAEEPLLGTHLQLPRRPEHQDAIVLDDSLAMIPLYRHLRLASTHTVRRPPTPELVRATRVKRERKKTAHFAPNVPIRMP</sequence>
<dbReference type="PROSITE" id="PS50082">
    <property type="entry name" value="WD_REPEATS_2"/>
    <property type="match status" value="3"/>
</dbReference>
<name>A0A4C1XIJ9_EUMVA</name>
<dbReference type="InterPro" id="IPR019775">
    <property type="entry name" value="WD40_repeat_CS"/>
</dbReference>
<dbReference type="EMBL" id="BGZK01000832">
    <property type="protein sequence ID" value="GBP62119.1"/>
    <property type="molecule type" value="Genomic_DNA"/>
</dbReference>
<dbReference type="PANTHER" id="PTHR44324">
    <property type="entry name" value="WD40 REPEAT DOMAIN 95"/>
    <property type="match status" value="1"/>
</dbReference>
<dbReference type="STRING" id="151549.A0A4C1XIJ9"/>
<feature type="repeat" description="WD" evidence="4">
    <location>
        <begin position="84"/>
        <end position="125"/>
    </location>
</feature>
<dbReference type="SMART" id="SM00320">
    <property type="entry name" value="WD40"/>
    <property type="match status" value="5"/>
</dbReference>
<evidence type="ECO:0000256" key="2">
    <source>
        <dbReference type="ARBA" id="ARBA00022574"/>
    </source>
</evidence>
<dbReference type="Gene3D" id="2.130.10.10">
    <property type="entry name" value="YVTN repeat-like/Quinoprotein amine dehydrogenase"/>
    <property type="match status" value="2"/>
</dbReference>
<dbReference type="PRINTS" id="PR00320">
    <property type="entry name" value="GPROTEINBRPT"/>
</dbReference>
<keyword evidence="3" id="KW-0677">Repeat</keyword>
<dbReference type="InterPro" id="IPR020472">
    <property type="entry name" value="WD40_PAC1"/>
</dbReference>
<evidence type="ECO:0000256" key="3">
    <source>
        <dbReference type="ARBA" id="ARBA00022737"/>
    </source>
</evidence>
<dbReference type="InterPro" id="IPR051242">
    <property type="entry name" value="WD-EF-hand_domain"/>
</dbReference>
<evidence type="ECO:0000256" key="1">
    <source>
        <dbReference type="ARBA" id="ARBA00014901"/>
    </source>
</evidence>
<evidence type="ECO:0000313" key="6">
    <source>
        <dbReference type="Proteomes" id="UP000299102"/>
    </source>
</evidence>
<dbReference type="OrthoDB" id="5980302at2759"/>
<dbReference type="PROSITE" id="PS50294">
    <property type="entry name" value="WD_REPEATS_REGION"/>
    <property type="match status" value="1"/>
</dbReference>
<dbReference type="SUPFAM" id="SSF50978">
    <property type="entry name" value="WD40 repeat-like"/>
    <property type="match status" value="2"/>
</dbReference>
<comment type="caution">
    <text evidence="5">The sequence shown here is derived from an EMBL/GenBank/DDBJ whole genome shotgun (WGS) entry which is preliminary data.</text>
</comment>
<proteinExistence type="predicted"/>
<dbReference type="InterPro" id="IPR036322">
    <property type="entry name" value="WD40_repeat_dom_sf"/>
</dbReference>
<reference evidence="5 6" key="1">
    <citation type="journal article" date="2019" name="Commun. Biol.">
        <title>The bagworm genome reveals a unique fibroin gene that provides high tensile strength.</title>
        <authorList>
            <person name="Kono N."/>
            <person name="Nakamura H."/>
            <person name="Ohtoshi R."/>
            <person name="Tomita M."/>
            <person name="Numata K."/>
            <person name="Arakawa K."/>
        </authorList>
    </citation>
    <scope>NUCLEOTIDE SEQUENCE [LARGE SCALE GENOMIC DNA]</scope>
</reference>
<dbReference type="InterPro" id="IPR015943">
    <property type="entry name" value="WD40/YVTN_repeat-like_dom_sf"/>
</dbReference>
<dbReference type="Proteomes" id="UP000299102">
    <property type="component" value="Unassembled WGS sequence"/>
</dbReference>
<keyword evidence="2 4" id="KW-0853">WD repeat</keyword>
<dbReference type="InterPro" id="IPR001680">
    <property type="entry name" value="WD40_rpt"/>
</dbReference>
<protein>
    <recommendedName>
        <fullName evidence="1">WD repeat-containing protein on Y chromosome</fullName>
    </recommendedName>
</protein>
<feature type="repeat" description="WD" evidence="4">
    <location>
        <begin position="515"/>
        <end position="549"/>
    </location>
</feature>
<accession>A0A4C1XIJ9</accession>
<evidence type="ECO:0000313" key="5">
    <source>
        <dbReference type="EMBL" id="GBP62119.1"/>
    </source>
</evidence>
<feature type="repeat" description="WD" evidence="4">
    <location>
        <begin position="143"/>
        <end position="177"/>
    </location>
</feature>
<dbReference type="AlphaFoldDB" id="A0A4C1XIJ9"/>
<keyword evidence="6" id="KW-1185">Reference proteome</keyword>
<organism evidence="5 6">
    <name type="scientific">Eumeta variegata</name>
    <name type="common">Bagworm moth</name>
    <name type="synonym">Eumeta japonica</name>
    <dbReference type="NCBI Taxonomy" id="151549"/>
    <lineage>
        <taxon>Eukaryota</taxon>
        <taxon>Metazoa</taxon>
        <taxon>Ecdysozoa</taxon>
        <taxon>Arthropoda</taxon>
        <taxon>Hexapoda</taxon>
        <taxon>Insecta</taxon>
        <taxon>Pterygota</taxon>
        <taxon>Neoptera</taxon>
        <taxon>Endopterygota</taxon>
        <taxon>Lepidoptera</taxon>
        <taxon>Glossata</taxon>
        <taxon>Ditrysia</taxon>
        <taxon>Tineoidea</taxon>
        <taxon>Psychidae</taxon>
        <taxon>Oiketicinae</taxon>
        <taxon>Eumeta</taxon>
    </lineage>
</organism>
<dbReference type="PANTHER" id="PTHR44324:SF6">
    <property type="entry name" value="EF-HAND CALCIUM BINDING DOMAIN 8"/>
    <property type="match status" value="1"/>
</dbReference>